<comment type="caution">
    <text evidence="2">The sequence shown here is derived from an EMBL/GenBank/DDBJ whole genome shotgun (WGS) entry which is preliminary data.</text>
</comment>
<feature type="chain" id="PRO_5021381332" description="DUF1794 domain-containing protein" evidence="1">
    <location>
        <begin position="24"/>
        <end position="167"/>
    </location>
</feature>
<dbReference type="OrthoDB" id="129271at2"/>
<evidence type="ECO:0000313" key="2">
    <source>
        <dbReference type="EMBL" id="TFI57418.1"/>
    </source>
</evidence>
<dbReference type="Proteomes" id="UP000298213">
    <property type="component" value="Unassembled WGS sequence"/>
</dbReference>
<organism evidence="2 3">
    <name type="scientific">Sphingomonas parva</name>
    <dbReference type="NCBI Taxonomy" id="2555898"/>
    <lineage>
        <taxon>Bacteria</taxon>
        <taxon>Pseudomonadati</taxon>
        <taxon>Pseudomonadota</taxon>
        <taxon>Alphaproteobacteria</taxon>
        <taxon>Sphingomonadales</taxon>
        <taxon>Sphingomonadaceae</taxon>
        <taxon>Sphingomonas</taxon>
    </lineage>
</organism>
<reference evidence="2 3" key="1">
    <citation type="submission" date="2019-03" db="EMBL/GenBank/DDBJ databases">
        <title>Genome sequence of Sphingomonas sp. 17J27-24.</title>
        <authorList>
            <person name="Kim M."/>
            <person name="Maeng S."/>
            <person name="Sathiyaraj S."/>
        </authorList>
    </citation>
    <scope>NUCLEOTIDE SEQUENCE [LARGE SCALE GENOMIC DNA]</scope>
    <source>
        <strain evidence="2 3">17J27-24</strain>
    </source>
</reference>
<sequence length="167" mass="18370">MRTISLIVATAGCMLLAAAPAGAEGDADPLAPLKPLVGRWQGISSSGRRLDISYRLIANDSVLVETWRSPSGRETMTVYHRDGARLLATHYCAQGNQPRLRLTRTERSGRMHFAFADATNLPSQASSHLHDFWIEPIDAQTLKRSETYRENGVAEEESALLTRNPAP</sequence>
<evidence type="ECO:0000256" key="1">
    <source>
        <dbReference type="SAM" id="SignalP"/>
    </source>
</evidence>
<keyword evidence="1" id="KW-0732">Signal</keyword>
<evidence type="ECO:0008006" key="4">
    <source>
        <dbReference type="Google" id="ProtNLM"/>
    </source>
</evidence>
<accession>A0A4Y8ZN34</accession>
<proteinExistence type="predicted"/>
<keyword evidence="3" id="KW-1185">Reference proteome</keyword>
<dbReference type="EMBL" id="SPDV01000031">
    <property type="protein sequence ID" value="TFI57418.1"/>
    <property type="molecule type" value="Genomic_DNA"/>
</dbReference>
<feature type="signal peptide" evidence="1">
    <location>
        <begin position="1"/>
        <end position="23"/>
    </location>
</feature>
<name>A0A4Y8ZN34_9SPHN</name>
<dbReference type="RefSeq" id="WP_135088293.1">
    <property type="nucleotide sequence ID" value="NZ_SPDV01000031.1"/>
</dbReference>
<protein>
    <recommendedName>
        <fullName evidence="4">DUF1794 domain-containing protein</fullName>
    </recommendedName>
</protein>
<dbReference type="AlphaFoldDB" id="A0A4Y8ZN34"/>
<evidence type="ECO:0000313" key="3">
    <source>
        <dbReference type="Proteomes" id="UP000298213"/>
    </source>
</evidence>
<gene>
    <name evidence="2" type="ORF">E2493_15170</name>
</gene>